<reference evidence="1" key="1">
    <citation type="submission" date="2017-05" db="EMBL/GenBank/DDBJ databases">
        <title>Complete and WGS of Bordetella genogroups.</title>
        <authorList>
            <person name="Spilker T."/>
            <person name="Lipuma J."/>
        </authorList>
    </citation>
    <scope>NUCLEOTIDE SEQUENCE</scope>
    <source>
        <strain evidence="1">AU21707</strain>
    </source>
</reference>
<gene>
    <name evidence="1" type="ORF">CAL26_08270</name>
</gene>
<accession>A0A261REH5</accession>
<evidence type="ECO:0000313" key="2">
    <source>
        <dbReference type="Proteomes" id="UP000216857"/>
    </source>
</evidence>
<name>A0A261REH5_9BORD</name>
<dbReference type="OrthoDB" id="8636151at2"/>
<sequence length="104" mass="11310">MEKWNTRAITFISRANPGQPECHADVPCVSVSWQAPSDIPPSRDDGTAPGYLLVSGADVAALADFSWVPTHVRFHADGFMEAREFAITGFEADPDTQVLKLPIP</sequence>
<comment type="caution">
    <text evidence="1">The sequence shown here is derived from an EMBL/GenBank/DDBJ whole genome shotgun (WGS) entry which is preliminary data.</text>
</comment>
<dbReference type="EMBL" id="NEVJ01000002">
    <property type="protein sequence ID" value="OZI23436.1"/>
    <property type="molecule type" value="Genomic_DNA"/>
</dbReference>
<dbReference type="RefSeq" id="WP_094846432.1">
    <property type="nucleotide sequence ID" value="NZ_NEVJ01000002.1"/>
</dbReference>
<keyword evidence="2" id="KW-1185">Reference proteome</keyword>
<dbReference type="AlphaFoldDB" id="A0A261REH5"/>
<organism evidence="1 2">
    <name type="scientific">Bordetella genomosp. 9</name>
    <dbReference type="NCBI Taxonomy" id="1416803"/>
    <lineage>
        <taxon>Bacteria</taxon>
        <taxon>Pseudomonadati</taxon>
        <taxon>Pseudomonadota</taxon>
        <taxon>Betaproteobacteria</taxon>
        <taxon>Burkholderiales</taxon>
        <taxon>Alcaligenaceae</taxon>
        <taxon>Bordetella</taxon>
    </lineage>
</organism>
<dbReference type="Proteomes" id="UP000216857">
    <property type="component" value="Unassembled WGS sequence"/>
</dbReference>
<evidence type="ECO:0000313" key="1">
    <source>
        <dbReference type="EMBL" id="OZI23436.1"/>
    </source>
</evidence>
<proteinExistence type="predicted"/>
<protein>
    <submittedName>
        <fullName evidence="1">Uncharacterized protein</fullName>
    </submittedName>
</protein>